<dbReference type="PRINTS" id="PR00096">
    <property type="entry name" value="GATASE"/>
</dbReference>
<dbReference type="InterPro" id="IPR006221">
    <property type="entry name" value="TrpG/PapA_dom"/>
</dbReference>
<dbReference type="GO" id="GO:0005829">
    <property type="term" value="C:cytosol"/>
    <property type="evidence" value="ECO:0007669"/>
    <property type="project" value="TreeGrafter"/>
</dbReference>
<dbReference type="Gene3D" id="3.40.50.880">
    <property type="match status" value="1"/>
</dbReference>
<dbReference type="PROSITE" id="PS51273">
    <property type="entry name" value="GATASE_TYPE_1"/>
    <property type="match status" value="1"/>
</dbReference>
<organism evidence="3 4">
    <name type="scientific">Cohaesibacter celericrescens</name>
    <dbReference type="NCBI Taxonomy" id="2067669"/>
    <lineage>
        <taxon>Bacteria</taxon>
        <taxon>Pseudomonadati</taxon>
        <taxon>Pseudomonadota</taxon>
        <taxon>Alphaproteobacteria</taxon>
        <taxon>Hyphomicrobiales</taxon>
        <taxon>Cohaesibacteraceae</taxon>
    </lineage>
</organism>
<dbReference type="FunFam" id="3.40.50.880:FF:000003">
    <property type="entry name" value="Anthranilate synthase component II"/>
    <property type="match status" value="1"/>
</dbReference>
<sequence length="194" mass="21244">MILILDNYDSFVFNLSRYCEELGETIAVYRNDALSIDDIARLNPDAILLSPGPGRPEDAGIMIELIKAFSGTIPILGICLGHQAIGSAFGARVTRALEPMHGRASLINHTQSALFENIASPLSVGRYHSLIISSETMPNSLKPTAHSERGEIMALEHVSHPTFGMQFHPESILTDCGHQLIRNFLEITHAKARS</sequence>
<gene>
    <name evidence="3" type="ORF">C0081_08495</name>
</gene>
<dbReference type="SUPFAM" id="SSF52317">
    <property type="entry name" value="Class I glutamine amidotransferase-like"/>
    <property type="match status" value="1"/>
</dbReference>
<accession>A0A2N5XS69</accession>
<dbReference type="PRINTS" id="PR00097">
    <property type="entry name" value="ANTSNTHASEII"/>
</dbReference>
<keyword evidence="1" id="KW-0315">Glutamine amidotransferase</keyword>
<dbReference type="InterPro" id="IPR050472">
    <property type="entry name" value="Anth_synth/Amidotransfase"/>
</dbReference>
<dbReference type="EMBL" id="PKUQ01000016">
    <property type="protein sequence ID" value="PLW77371.1"/>
    <property type="molecule type" value="Genomic_DNA"/>
</dbReference>
<dbReference type="GO" id="GO:0000162">
    <property type="term" value="P:L-tryptophan biosynthetic process"/>
    <property type="evidence" value="ECO:0007669"/>
    <property type="project" value="TreeGrafter"/>
</dbReference>
<dbReference type="OrthoDB" id="9803598at2"/>
<evidence type="ECO:0000256" key="1">
    <source>
        <dbReference type="ARBA" id="ARBA00022962"/>
    </source>
</evidence>
<dbReference type="GO" id="GO:0004049">
    <property type="term" value="F:anthranilate synthase activity"/>
    <property type="evidence" value="ECO:0007669"/>
    <property type="project" value="TreeGrafter"/>
</dbReference>
<comment type="caution">
    <text evidence="3">The sequence shown here is derived from an EMBL/GenBank/DDBJ whole genome shotgun (WGS) entry which is preliminary data.</text>
</comment>
<dbReference type="NCBIfam" id="TIGR00566">
    <property type="entry name" value="trpG_papA"/>
    <property type="match status" value="1"/>
</dbReference>
<dbReference type="RefSeq" id="WP_101533390.1">
    <property type="nucleotide sequence ID" value="NZ_JBFHIU010000006.1"/>
</dbReference>
<dbReference type="Proteomes" id="UP000234881">
    <property type="component" value="Unassembled WGS sequence"/>
</dbReference>
<reference evidence="3 4" key="1">
    <citation type="submission" date="2018-01" db="EMBL/GenBank/DDBJ databases">
        <title>The draft genome sequence of Cohaesibacter sp. H1304.</title>
        <authorList>
            <person name="Wang N.-N."/>
            <person name="Du Z.-J."/>
        </authorList>
    </citation>
    <scope>NUCLEOTIDE SEQUENCE [LARGE SCALE GENOMIC DNA]</scope>
    <source>
        <strain evidence="3 4">H1304</strain>
    </source>
</reference>
<dbReference type="AlphaFoldDB" id="A0A2N5XS69"/>
<evidence type="ECO:0000313" key="3">
    <source>
        <dbReference type="EMBL" id="PLW77371.1"/>
    </source>
</evidence>
<keyword evidence="4" id="KW-1185">Reference proteome</keyword>
<protein>
    <submittedName>
        <fullName evidence="3">Aminodeoxychorismate/anthranilate synthase component II</fullName>
    </submittedName>
</protein>
<dbReference type="InterPro" id="IPR029062">
    <property type="entry name" value="Class_I_gatase-like"/>
</dbReference>
<dbReference type="Pfam" id="PF00117">
    <property type="entry name" value="GATase"/>
    <property type="match status" value="1"/>
</dbReference>
<proteinExistence type="predicted"/>
<dbReference type="PRINTS" id="PR00099">
    <property type="entry name" value="CPSGATASE"/>
</dbReference>
<feature type="domain" description="Glutamine amidotransferase" evidence="2">
    <location>
        <begin position="3"/>
        <end position="185"/>
    </location>
</feature>
<evidence type="ECO:0000259" key="2">
    <source>
        <dbReference type="Pfam" id="PF00117"/>
    </source>
</evidence>
<evidence type="ECO:0000313" key="4">
    <source>
        <dbReference type="Proteomes" id="UP000234881"/>
    </source>
</evidence>
<dbReference type="InterPro" id="IPR017926">
    <property type="entry name" value="GATASE"/>
</dbReference>
<dbReference type="PANTHER" id="PTHR43418">
    <property type="entry name" value="MULTIFUNCTIONAL TRYPTOPHAN BIOSYNTHESIS PROTEIN-RELATED"/>
    <property type="match status" value="1"/>
</dbReference>
<name>A0A2N5XS69_9HYPH</name>
<dbReference type="PANTHER" id="PTHR43418:SF4">
    <property type="entry name" value="MULTIFUNCTIONAL TRYPTOPHAN BIOSYNTHESIS PROTEIN"/>
    <property type="match status" value="1"/>
</dbReference>
<dbReference type="CDD" id="cd01743">
    <property type="entry name" value="GATase1_Anthranilate_Synthase"/>
    <property type="match status" value="1"/>
</dbReference>